<dbReference type="AlphaFoldDB" id="A0A118KL57"/>
<gene>
    <name evidence="3" type="ORF">WS90_08025</name>
</gene>
<protein>
    <submittedName>
        <fullName evidence="3">Uncharacterized protein</fullName>
    </submittedName>
</protein>
<evidence type="ECO:0000256" key="1">
    <source>
        <dbReference type="SAM" id="MobiDB-lite"/>
    </source>
</evidence>
<dbReference type="Proteomes" id="UP000069001">
    <property type="component" value="Unassembled WGS sequence"/>
</dbReference>
<keyword evidence="2" id="KW-1133">Transmembrane helix</keyword>
<dbReference type="EMBL" id="LOYH01000027">
    <property type="protein sequence ID" value="KVK86209.1"/>
    <property type="molecule type" value="Genomic_DNA"/>
</dbReference>
<feature type="transmembrane region" description="Helical" evidence="2">
    <location>
        <begin position="6"/>
        <end position="24"/>
    </location>
</feature>
<proteinExistence type="predicted"/>
<evidence type="ECO:0000313" key="4">
    <source>
        <dbReference type="Proteomes" id="UP000069001"/>
    </source>
</evidence>
<accession>A0A118KL57</accession>
<comment type="caution">
    <text evidence="3">The sequence shown here is derived from an EMBL/GenBank/DDBJ whole genome shotgun (WGS) entry which is preliminary data.</text>
</comment>
<reference evidence="3 4" key="1">
    <citation type="submission" date="2015-11" db="EMBL/GenBank/DDBJ databases">
        <title>Expanding the genomic diversity of Burkholderia species for the development of highly accurate diagnostics.</title>
        <authorList>
            <person name="Sahl J."/>
            <person name="Keim P."/>
            <person name="Wagner D."/>
        </authorList>
    </citation>
    <scope>NUCLEOTIDE SEQUENCE [LARGE SCALE GENOMIC DNA]</scope>
    <source>
        <strain evidence="3 4">MSMB1302</strain>
    </source>
</reference>
<evidence type="ECO:0000313" key="3">
    <source>
        <dbReference type="EMBL" id="KVK86209.1"/>
    </source>
</evidence>
<feature type="region of interest" description="Disordered" evidence="1">
    <location>
        <begin position="99"/>
        <end position="130"/>
    </location>
</feature>
<name>A0A118KL57_BURCE</name>
<organism evidence="3 4">
    <name type="scientific">Burkholderia cepacia</name>
    <name type="common">Pseudomonas cepacia</name>
    <dbReference type="NCBI Taxonomy" id="292"/>
    <lineage>
        <taxon>Bacteria</taxon>
        <taxon>Pseudomonadati</taxon>
        <taxon>Pseudomonadota</taxon>
        <taxon>Betaproteobacteria</taxon>
        <taxon>Burkholderiales</taxon>
        <taxon>Burkholderiaceae</taxon>
        <taxon>Burkholderia</taxon>
        <taxon>Burkholderia cepacia complex</taxon>
    </lineage>
</organism>
<keyword evidence="2" id="KW-0812">Transmembrane</keyword>
<evidence type="ECO:0000256" key="2">
    <source>
        <dbReference type="SAM" id="Phobius"/>
    </source>
</evidence>
<sequence>MSLKANAAGLAIGAGVILIGLAYVKRGSIVASAGQAVSNVDGTLTDAVLQIPGASALTDPATGDFNPATAGYASGQATREWLGEQWSSVKNWFTLAGTSPDPTFDTGSSAGWGGGTSEVSPGNGAAPTDFGNFLSL</sequence>
<keyword evidence="2" id="KW-0472">Membrane</keyword>